<dbReference type="InterPro" id="IPR036890">
    <property type="entry name" value="HATPase_C_sf"/>
</dbReference>
<keyword evidence="7 14" id="KW-0418">Kinase</keyword>
<dbReference type="GO" id="GO:0000155">
    <property type="term" value="F:phosphorelay sensor kinase activity"/>
    <property type="evidence" value="ECO:0007669"/>
    <property type="project" value="InterPro"/>
</dbReference>
<evidence type="ECO:0000256" key="7">
    <source>
        <dbReference type="ARBA" id="ARBA00022777"/>
    </source>
</evidence>
<evidence type="ECO:0000256" key="5">
    <source>
        <dbReference type="ARBA" id="ARBA00022679"/>
    </source>
</evidence>
<dbReference type="Pfam" id="PF00512">
    <property type="entry name" value="HisKA"/>
    <property type="match status" value="1"/>
</dbReference>
<dbReference type="Proteomes" id="UP000295418">
    <property type="component" value="Unassembled WGS sequence"/>
</dbReference>
<dbReference type="SMART" id="SM00388">
    <property type="entry name" value="HisKA"/>
    <property type="match status" value="1"/>
</dbReference>
<gene>
    <name evidence="14" type="ORF">E0485_11525</name>
</gene>
<dbReference type="SUPFAM" id="SSF47384">
    <property type="entry name" value="Homodimeric domain of signal transducing histidine kinase"/>
    <property type="match status" value="1"/>
</dbReference>
<evidence type="ECO:0000256" key="11">
    <source>
        <dbReference type="SAM" id="MobiDB-lite"/>
    </source>
</evidence>
<dbReference type="Pfam" id="PF02518">
    <property type="entry name" value="HATPase_c"/>
    <property type="match status" value="1"/>
</dbReference>
<dbReference type="PROSITE" id="PS50109">
    <property type="entry name" value="HIS_KIN"/>
    <property type="match status" value="1"/>
</dbReference>
<evidence type="ECO:0000256" key="3">
    <source>
        <dbReference type="ARBA" id="ARBA00012438"/>
    </source>
</evidence>
<evidence type="ECO:0000313" key="14">
    <source>
        <dbReference type="EMBL" id="TCZ77089.1"/>
    </source>
</evidence>
<dbReference type="GO" id="GO:0004721">
    <property type="term" value="F:phosphoprotein phosphatase activity"/>
    <property type="evidence" value="ECO:0007669"/>
    <property type="project" value="TreeGrafter"/>
</dbReference>
<keyword evidence="8" id="KW-0067">ATP-binding</keyword>
<evidence type="ECO:0000256" key="4">
    <source>
        <dbReference type="ARBA" id="ARBA00022553"/>
    </source>
</evidence>
<dbReference type="Gene3D" id="3.30.565.10">
    <property type="entry name" value="Histidine kinase-like ATPase, C-terminal domain"/>
    <property type="match status" value="1"/>
</dbReference>
<dbReference type="InterPro" id="IPR036097">
    <property type="entry name" value="HisK_dim/P_sf"/>
</dbReference>
<evidence type="ECO:0000256" key="12">
    <source>
        <dbReference type="SAM" id="Phobius"/>
    </source>
</evidence>
<dbReference type="RefSeq" id="WP_132418189.1">
    <property type="nucleotide sequence ID" value="NZ_SKFG01000010.1"/>
</dbReference>
<dbReference type="PANTHER" id="PTHR45453">
    <property type="entry name" value="PHOSPHATE REGULON SENSOR PROTEIN PHOR"/>
    <property type="match status" value="1"/>
</dbReference>
<accession>A0A4R4EBN3</accession>
<dbReference type="PANTHER" id="PTHR45453:SF1">
    <property type="entry name" value="PHOSPHATE REGULON SENSOR PROTEIN PHOR"/>
    <property type="match status" value="1"/>
</dbReference>
<dbReference type="GO" id="GO:0016036">
    <property type="term" value="P:cellular response to phosphate starvation"/>
    <property type="evidence" value="ECO:0007669"/>
    <property type="project" value="TreeGrafter"/>
</dbReference>
<evidence type="ECO:0000259" key="13">
    <source>
        <dbReference type="PROSITE" id="PS50109"/>
    </source>
</evidence>
<proteinExistence type="predicted"/>
<dbReference type="EMBL" id="SKFG01000010">
    <property type="protein sequence ID" value="TCZ77089.1"/>
    <property type="molecule type" value="Genomic_DNA"/>
</dbReference>
<evidence type="ECO:0000256" key="10">
    <source>
        <dbReference type="ARBA" id="ARBA00023136"/>
    </source>
</evidence>
<dbReference type="AlphaFoldDB" id="A0A4R4EBN3"/>
<dbReference type="Gene3D" id="1.10.287.130">
    <property type="match status" value="1"/>
</dbReference>
<evidence type="ECO:0000256" key="6">
    <source>
        <dbReference type="ARBA" id="ARBA00022741"/>
    </source>
</evidence>
<evidence type="ECO:0000313" key="15">
    <source>
        <dbReference type="Proteomes" id="UP000295418"/>
    </source>
</evidence>
<reference evidence="14 15" key="1">
    <citation type="submission" date="2019-03" db="EMBL/GenBank/DDBJ databases">
        <authorList>
            <person name="Kim M.K.M."/>
        </authorList>
    </citation>
    <scope>NUCLEOTIDE SEQUENCE [LARGE SCALE GENOMIC DNA]</scope>
    <source>
        <strain evidence="14 15">18JY21-1</strain>
    </source>
</reference>
<feature type="transmembrane region" description="Helical" evidence="12">
    <location>
        <begin position="181"/>
        <end position="202"/>
    </location>
</feature>
<keyword evidence="12" id="KW-0812">Transmembrane</keyword>
<dbReference type="GO" id="GO:0005886">
    <property type="term" value="C:plasma membrane"/>
    <property type="evidence" value="ECO:0007669"/>
    <property type="project" value="UniProtKB-SubCell"/>
</dbReference>
<dbReference type="InterPro" id="IPR005467">
    <property type="entry name" value="His_kinase_dom"/>
</dbReference>
<dbReference type="EC" id="2.7.13.3" evidence="3"/>
<keyword evidence="12" id="KW-1133">Transmembrane helix</keyword>
<dbReference type="GO" id="GO:0005524">
    <property type="term" value="F:ATP binding"/>
    <property type="evidence" value="ECO:0007669"/>
    <property type="project" value="UniProtKB-KW"/>
</dbReference>
<keyword evidence="15" id="KW-1185">Reference proteome</keyword>
<name>A0A4R4EBN3_9BACL</name>
<dbReference type="FunFam" id="1.10.287.130:FF:000001">
    <property type="entry name" value="Two-component sensor histidine kinase"/>
    <property type="match status" value="1"/>
</dbReference>
<dbReference type="OrthoDB" id="9813151at2"/>
<dbReference type="InterPro" id="IPR003594">
    <property type="entry name" value="HATPase_dom"/>
</dbReference>
<comment type="caution">
    <text evidence="14">The sequence shown here is derived from an EMBL/GenBank/DDBJ whole genome shotgun (WGS) entry which is preliminary data.</text>
</comment>
<keyword evidence="6" id="KW-0547">Nucleotide-binding</keyword>
<feature type="transmembrane region" description="Helical" evidence="12">
    <location>
        <begin position="12"/>
        <end position="32"/>
    </location>
</feature>
<dbReference type="SUPFAM" id="SSF55874">
    <property type="entry name" value="ATPase domain of HSP90 chaperone/DNA topoisomerase II/histidine kinase"/>
    <property type="match status" value="1"/>
</dbReference>
<comment type="catalytic activity">
    <reaction evidence="1">
        <text>ATP + protein L-histidine = ADP + protein N-phospho-L-histidine.</text>
        <dbReference type="EC" id="2.7.13.3"/>
    </reaction>
</comment>
<feature type="domain" description="Histidine kinase" evidence="13">
    <location>
        <begin position="223"/>
        <end position="441"/>
    </location>
</feature>
<dbReference type="CDD" id="cd00075">
    <property type="entry name" value="HATPase"/>
    <property type="match status" value="1"/>
</dbReference>
<dbReference type="SMART" id="SM00387">
    <property type="entry name" value="HATPase_c"/>
    <property type="match status" value="1"/>
</dbReference>
<protein>
    <recommendedName>
        <fullName evidence="3">histidine kinase</fullName>
        <ecNumber evidence="3">2.7.13.3</ecNumber>
    </recommendedName>
</protein>
<dbReference type="CDD" id="cd00082">
    <property type="entry name" value="HisKA"/>
    <property type="match status" value="1"/>
</dbReference>
<comment type="subcellular location">
    <subcellularLocation>
        <location evidence="2">Cell membrane</location>
        <topology evidence="2">Multi-pass membrane protein</topology>
    </subcellularLocation>
</comment>
<dbReference type="InterPro" id="IPR004358">
    <property type="entry name" value="Sig_transdc_His_kin-like_C"/>
</dbReference>
<dbReference type="InterPro" id="IPR050351">
    <property type="entry name" value="BphY/WalK/GraS-like"/>
</dbReference>
<evidence type="ECO:0000256" key="2">
    <source>
        <dbReference type="ARBA" id="ARBA00004651"/>
    </source>
</evidence>
<evidence type="ECO:0000256" key="8">
    <source>
        <dbReference type="ARBA" id="ARBA00022840"/>
    </source>
</evidence>
<feature type="region of interest" description="Disordered" evidence="11">
    <location>
        <begin position="58"/>
        <end position="83"/>
    </location>
</feature>
<keyword evidence="4" id="KW-0597">Phosphoprotein</keyword>
<keyword evidence="5" id="KW-0808">Transferase</keyword>
<dbReference type="FunFam" id="3.30.565.10:FF:000006">
    <property type="entry name" value="Sensor histidine kinase WalK"/>
    <property type="match status" value="1"/>
</dbReference>
<sequence>MFARTSSKLTLFFAVMMILFLLAVNLSSYFLLTSIIYKEQQVKLETIVNNETNEHSNELITDRMRDRKGDKQKEKKDKTDKKDSYHDIEMPLRPFYLVLDYEGHIVKTDAVNAELAHDISDKFEHWVPKENETIHQVFDVEKSNVHLLLAGRAVYAGDEYVGSVVAGIDVTEQNRLLEKVMLTQIIISIVFLLVSIAIGYMMSRRAMKPIKQSFEKQQKFTADASHELRTPLAVLHSSIEVLESEGGEKIPEFSKQVMLDMKEEVKRMTGLVADLLTLARADASAVKMSFIEFMLDEELDRVFRNFIPIAQQREIELVKPADTEVIVRADQERFRQLLVILMDNAMEYTTKGGQIRIDTAVKGSMLTLRVIDTGIGIPEDKLDEIFERFNRLDESRNRTFGHAGLGLSIAKWIVEAHRGTIRVESKLGEGSMFIIMLPIVSSKV</sequence>
<dbReference type="PRINTS" id="PR00344">
    <property type="entry name" value="BCTRLSENSOR"/>
</dbReference>
<dbReference type="InterPro" id="IPR003661">
    <property type="entry name" value="HisK_dim/P_dom"/>
</dbReference>
<organism evidence="14 15">
    <name type="scientific">Paenibacillus albiflavus</name>
    <dbReference type="NCBI Taxonomy" id="2545760"/>
    <lineage>
        <taxon>Bacteria</taxon>
        <taxon>Bacillati</taxon>
        <taxon>Bacillota</taxon>
        <taxon>Bacilli</taxon>
        <taxon>Bacillales</taxon>
        <taxon>Paenibacillaceae</taxon>
        <taxon>Paenibacillus</taxon>
    </lineage>
</organism>
<evidence type="ECO:0000256" key="1">
    <source>
        <dbReference type="ARBA" id="ARBA00000085"/>
    </source>
</evidence>
<evidence type="ECO:0000256" key="9">
    <source>
        <dbReference type="ARBA" id="ARBA00023012"/>
    </source>
</evidence>
<keyword evidence="9" id="KW-0902">Two-component regulatory system</keyword>
<keyword evidence="10 12" id="KW-0472">Membrane</keyword>